<name>A0A024G7S0_9STRA</name>
<comment type="caution">
    <text evidence="3">The sequence shown here is derived from an EMBL/GenBank/DDBJ whole genome shotgun (WGS) entry which is preliminary data.</text>
</comment>
<dbReference type="SUPFAM" id="SSF54791">
    <property type="entry name" value="Eukaryotic type KH-domain (KH-domain type I)"/>
    <property type="match status" value="1"/>
</dbReference>
<keyword evidence="4" id="KW-1185">Reference proteome</keyword>
<dbReference type="PROSITE" id="PS50084">
    <property type="entry name" value="KH_TYPE_1"/>
    <property type="match status" value="1"/>
</dbReference>
<dbReference type="AlphaFoldDB" id="A0A024G7S0"/>
<evidence type="ECO:0000259" key="2">
    <source>
        <dbReference type="Pfam" id="PF00013"/>
    </source>
</evidence>
<protein>
    <recommendedName>
        <fullName evidence="2">K Homology domain-containing protein</fullName>
    </recommendedName>
</protein>
<feature type="domain" description="K Homology" evidence="2">
    <location>
        <begin position="26"/>
        <end position="81"/>
    </location>
</feature>
<evidence type="ECO:0000313" key="3">
    <source>
        <dbReference type="EMBL" id="CCI42361.1"/>
    </source>
</evidence>
<reference evidence="3 4" key="1">
    <citation type="submission" date="2012-05" db="EMBL/GenBank/DDBJ databases">
        <title>Recombination and specialization in a pathogen metapopulation.</title>
        <authorList>
            <person name="Gardiner A."/>
            <person name="Kemen E."/>
            <person name="Schultz-Larsen T."/>
            <person name="MacLean D."/>
            <person name="Van Oosterhout C."/>
            <person name="Jones J.D.G."/>
        </authorList>
    </citation>
    <scope>NUCLEOTIDE SEQUENCE [LARGE SCALE GENOMIC DNA]</scope>
    <source>
        <strain evidence="3 4">Ac Nc2</strain>
    </source>
</reference>
<proteinExistence type="predicted"/>
<keyword evidence="1" id="KW-0694">RNA-binding</keyword>
<dbReference type="InterPro" id="IPR036612">
    <property type="entry name" value="KH_dom_type_1_sf"/>
</dbReference>
<dbReference type="InterPro" id="IPR004088">
    <property type="entry name" value="KH_dom_type_1"/>
</dbReference>
<dbReference type="Gene3D" id="3.30.1370.10">
    <property type="entry name" value="K Homology domain, type 1"/>
    <property type="match status" value="1"/>
</dbReference>
<dbReference type="Pfam" id="PF00013">
    <property type="entry name" value="KH_1"/>
    <property type="match status" value="1"/>
</dbReference>
<dbReference type="GO" id="GO:0003723">
    <property type="term" value="F:RNA binding"/>
    <property type="evidence" value="ECO:0007669"/>
    <property type="project" value="UniProtKB-UniRule"/>
</dbReference>
<evidence type="ECO:0000313" key="4">
    <source>
        <dbReference type="Proteomes" id="UP000053237"/>
    </source>
</evidence>
<organism evidence="3 4">
    <name type="scientific">Albugo candida</name>
    <dbReference type="NCBI Taxonomy" id="65357"/>
    <lineage>
        <taxon>Eukaryota</taxon>
        <taxon>Sar</taxon>
        <taxon>Stramenopiles</taxon>
        <taxon>Oomycota</taxon>
        <taxon>Peronosporomycetes</taxon>
        <taxon>Albuginales</taxon>
        <taxon>Albuginaceae</taxon>
        <taxon>Albugo</taxon>
    </lineage>
</organism>
<dbReference type="EMBL" id="CAIX01000033">
    <property type="protein sequence ID" value="CCI42361.1"/>
    <property type="molecule type" value="Genomic_DNA"/>
</dbReference>
<dbReference type="InParanoid" id="A0A024G7S0"/>
<gene>
    <name evidence="3" type="ORF">BN9_031450</name>
</gene>
<sequence>MEGYRMKQYRESTRGGTRSPELLIPIPCGIEVGAVIGKKGAVQRKLKDEFFVHSTVDCRRRIVRVSGQRENVNLAANELEQLFKSLRVSSRGHNVYWTAFQDVARSMWYMDHCIHDSNDIDMDQYPYRLKKIPMRYRCTTKLAPNSSEQVGNHTWMQFHDFENFVKDVPARTCEALEGFRERAIHKGLDPNDMEVTYRINIGGDKYVGWKDKQELVSEPIWFKELKELWITRKIRVCYSNVNKPPGLPVIASIKEDIKRTSIESVTVLKVRMYDTEDKSVACTLKYLWDEEDMFWRYSGIKSPVSWRTVHDVLLSKPCDIWLRLRVILKCGTNSKTAHWLDSAASFVELKPDEDEPNRPFGFTATETDLAPKSLRIRKISFYTQETAASDDLPLICRLRSFDDEHIVILNPRAAKQQPLEEQLPSAMLLAKRWIDIHDRKVI</sequence>
<accession>A0A024G7S0</accession>
<dbReference type="Proteomes" id="UP000053237">
    <property type="component" value="Unassembled WGS sequence"/>
</dbReference>
<evidence type="ECO:0000256" key="1">
    <source>
        <dbReference type="PROSITE-ProRule" id="PRU00117"/>
    </source>
</evidence>